<dbReference type="PANTHER" id="PTHR42878">
    <property type="entry name" value="TWO-COMPONENT HISTIDINE KINASE"/>
    <property type="match status" value="1"/>
</dbReference>
<dbReference type="Pfam" id="PF02518">
    <property type="entry name" value="HATPase_c"/>
    <property type="match status" value="1"/>
</dbReference>
<comment type="catalytic activity">
    <reaction evidence="1">
        <text>ATP + protein L-histidine = ADP + protein N-phospho-L-histidine.</text>
        <dbReference type="EC" id="2.7.13.3"/>
    </reaction>
</comment>
<evidence type="ECO:0000256" key="6">
    <source>
        <dbReference type="SAM" id="Coils"/>
    </source>
</evidence>
<feature type="domain" description="Histidine kinase" evidence="7">
    <location>
        <begin position="57"/>
        <end position="250"/>
    </location>
</feature>
<evidence type="ECO:0000259" key="7">
    <source>
        <dbReference type="PROSITE" id="PS50109"/>
    </source>
</evidence>
<keyword evidence="4" id="KW-0808">Transferase</keyword>
<evidence type="ECO:0000256" key="5">
    <source>
        <dbReference type="ARBA" id="ARBA00022777"/>
    </source>
</evidence>
<dbReference type="InterPro" id="IPR036890">
    <property type="entry name" value="HATPase_C_sf"/>
</dbReference>
<dbReference type="Gene3D" id="3.30.565.10">
    <property type="entry name" value="Histidine kinase-like ATPase, C-terminal domain"/>
    <property type="match status" value="1"/>
</dbReference>
<dbReference type="InterPro" id="IPR003594">
    <property type="entry name" value="HATPase_dom"/>
</dbReference>
<dbReference type="EMBL" id="QGMY01000006">
    <property type="protein sequence ID" value="PWR72883.1"/>
    <property type="molecule type" value="Genomic_DNA"/>
</dbReference>
<proteinExistence type="predicted"/>
<sequence length="257" mass="29215">MSREQFGKVASILYLFANELSARAYQNVQQARFISERQRAETALKRANEQINLLTSITRHDINNKLTAMIAYLVLIKDNPNDSECKTYIGKIEQIASTMRNQIEFTKVYQDLGSHEPLWQKIQEILPYQEIPPEIAFKSNVSGLEVYADPMLEKVFQTLLDNSIRHGEKVTMIEVSYVRESSGCTIFWQDNGAGISDQEKTFIFDRGYGKNTGLGLFLAKEILGITGVEIQETGIHGKGARFEIHIPSDMFRIRGSQ</sequence>
<reference evidence="8 9" key="1">
    <citation type="submission" date="2018-05" db="EMBL/GenBank/DDBJ databases">
        <title>Draft genome of Methanospirillum lacunae Ki8-1.</title>
        <authorList>
            <person name="Dueholm M.S."/>
            <person name="Nielsen P.H."/>
            <person name="Bakmann L.F."/>
            <person name="Otzen D.E."/>
        </authorList>
    </citation>
    <scope>NUCLEOTIDE SEQUENCE [LARGE SCALE GENOMIC DNA]</scope>
    <source>
        <strain evidence="8 9">Ki8-1</strain>
    </source>
</reference>
<keyword evidence="5" id="KW-0418">Kinase</keyword>
<feature type="coiled-coil region" evidence="6">
    <location>
        <begin position="30"/>
        <end position="57"/>
    </location>
</feature>
<dbReference type="GO" id="GO:0007234">
    <property type="term" value="P:osmosensory signaling via phosphorelay pathway"/>
    <property type="evidence" value="ECO:0007669"/>
    <property type="project" value="TreeGrafter"/>
</dbReference>
<dbReference type="InterPro" id="IPR005467">
    <property type="entry name" value="His_kinase_dom"/>
</dbReference>
<keyword evidence="9" id="KW-1185">Reference proteome</keyword>
<dbReference type="InterPro" id="IPR036097">
    <property type="entry name" value="HisK_dim/P_sf"/>
</dbReference>
<comment type="caution">
    <text evidence="8">The sequence shown here is derived from an EMBL/GenBank/DDBJ whole genome shotgun (WGS) entry which is preliminary data.</text>
</comment>
<dbReference type="PANTHER" id="PTHR42878:SF14">
    <property type="entry name" value="OSMOLARITY TWO-COMPONENT SYSTEM PROTEIN SSK1"/>
    <property type="match status" value="1"/>
</dbReference>
<evidence type="ECO:0000256" key="3">
    <source>
        <dbReference type="ARBA" id="ARBA00022553"/>
    </source>
</evidence>
<gene>
    <name evidence="8" type="ORF">DK846_06785</name>
</gene>
<dbReference type="GO" id="GO:0000156">
    <property type="term" value="F:phosphorelay response regulator activity"/>
    <property type="evidence" value="ECO:0007669"/>
    <property type="project" value="TreeGrafter"/>
</dbReference>
<name>A0A2V2NC49_9EURY</name>
<dbReference type="GO" id="GO:0030295">
    <property type="term" value="F:protein kinase activator activity"/>
    <property type="evidence" value="ECO:0007669"/>
    <property type="project" value="TreeGrafter"/>
</dbReference>
<evidence type="ECO:0000256" key="2">
    <source>
        <dbReference type="ARBA" id="ARBA00012438"/>
    </source>
</evidence>
<protein>
    <recommendedName>
        <fullName evidence="2">histidine kinase</fullName>
        <ecNumber evidence="2">2.7.13.3</ecNumber>
    </recommendedName>
</protein>
<dbReference type="EC" id="2.7.13.3" evidence="2"/>
<dbReference type="PROSITE" id="PS50109">
    <property type="entry name" value="HIS_KIN"/>
    <property type="match status" value="1"/>
</dbReference>
<dbReference type="InterPro" id="IPR050351">
    <property type="entry name" value="BphY/WalK/GraS-like"/>
</dbReference>
<dbReference type="Proteomes" id="UP000245657">
    <property type="component" value="Unassembled WGS sequence"/>
</dbReference>
<accession>A0A2V2NC49</accession>
<dbReference type="GO" id="GO:0000155">
    <property type="term" value="F:phosphorelay sensor kinase activity"/>
    <property type="evidence" value="ECO:0007669"/>
    <property type="project" value="InterPro"/>
</dbReference>
<organism evidence="8 9">
    <name type="scientific">Methanospirillum lacunae</name>
    <dbReference type="NCBI Taxonomy" id="668570"/>
    <lineage>
        <taxon>Archaea</taxon>
        <taxon>Methanobacteriati</taxon>
        <taxon>Methanobacteriota</taxon>
        <taxon>Stenosarchaea group</taxon>
        <taxon>Methanomicrobia</taxon>
        <taxon>Methanomicrobiales</taxon>
        <taxon>Methanospirillaceae</taxon>
        <taxon>Methanospirillum</taxon>
    </lineage>
</organism>
<dbReference type="InterPro" id="IPR004358">
    <property type="entry name" value="Sig_transdc_His_kin-like_C"/>
</dbReference>
<dbReference type="CDD" id="cd00082">
    <property type="entry name" value="HisKA"/>
    <property type="match status" value="1"/>
</dbReference>
<dbReference type="SUPFAM" id="SSF47384">
    <property type="entry name" value="Homodimeric domain of signal transducing histidine kinase"/>
    <property type="match status" value="1"/>
</dbReference>
<evidence type="ECO:0000256" key="4">
    <source>
        <dbReference type="ARBA" id="ARBA00022679"/>
    </source>
</evidence>
<keyword evidence="6" id="KW-0175">Coiled coil</keyword>
<dbReference type="AlphaFoldDB" id="A0A2V2NC49"/>
<keyword evidence="3" id="KW-0597">Phosphoprotein</keyword>
<dbReference type="InterPro" id="IPR003661">
    <property type="entry name" value="HisK_dim/P_dom"/>
</dbReference>
<dbReference type="PRINTS" id="PR00344">
    <property type="entry name" value="BCTRLSENSOR"/>
</dbReference>
<evidence type="ECO:0000313" key="9">
    <source>
        <dbReference type="Proteomes" id="UP000245657"/>
    </source>
</evidence>
<dbReference type="Gene3D" id="1.10.287.130">
    <property type="match status" value="1"/>
</dbReference>
<dbReference type="SUPFAM" id="SSF55874">
    <property type="entry name" value="ATPase domain of HSP90 chaperone/DNA topoisomerase II/histidine kinase"/>
    <property type="match status" value="1"/>
</dbReference>
<evidence type="ECO:0000256" key="1">
    <source>
        <dbReference type="ARBA" id="ARBA00000085"/>
    </source>
</evidence>
<evidence type="ECO:0000313" key="8">
    <source>
        <dbReference type="EMBL" id="PWR72883.1"/>
    </source>
</evidence>
<dbReference type="SMART" id="SM00387">
    <property type="entry name" value="HATPase_c"/>
    <property type="match status" value="1"/>
</dbReference>